<comment type="similarity">
    <text evidence="1">Belongs to the bacterial reverse transcriptase family.</text>
</comment>
<protein>
    <submittedName>
        <fullName evidence="3">Reverse transcriptase (RNA-dependent DNA polymerase)</fullName>
    </submittedName>
</protein>
<evidence type="ECO:0000256" key="1">
    <source>
        <dbReference type="ARBA" id="ARBA00034120"/>
    </source>
</evidence>
<organism evidence="3 4">
    <name type="scientific">Epilithonimonas bovis DSM 19482</name>
    <dbReference type="NCBI Taxonomy" id="1121284"/>
    <lineage>
        <taxon>Bacteria</taxon>
        <taxon>Pseudomonadati</taxon>
        <taxon>Bacteroidota</taxon>
        <taxon>Flavobacteriia</taxon>
        <taxon>Flavobacteriales</taxon>
        <taxon>Weeksellaceae</taxon>
        <taxon>Chryseobacterium group</taxon>
        <taxon>Epilithonimonas</taxon>
    </lineage>
</organism>
<keyword evidence="3" id="KW-0548">Nucleotidyltransferase</keyword>
<name>A0A1U7PVM6_9FLAO</name>
<gene>
    <name evidence="3" type="ORF">SAMN05660493_01451</name>
</gene>
<reference evidence="4" key="1">
    <citation type="submission" date="2016-10" db="EMBL/GenBank/DDBJ databases">
        <authorList>
            <person name="Varghese N."/>
            <person name="Submissions S."/>
        </authorList>
    </citation>
    <scope>NUCLEOTIDE SEQUENCE [LARGE SCALE GENOMIC DNA]</scope>
    <source>
        <strain evidence="4">DSM 19482</strain>
    </source>
</reference>
<evidence type="ECO:0000313" key="4">
    <source>
        <dbReference type="Proteomes" id="UP000187261"/>
    </source>
</evidence>
<evidence type="ECO:0000313" key="3">
    <source>
        <dbReference type="EMBL" id="SIT96757.1"/>
    </source>
</evidence>
<proteinExistence type="inferred from homology"/>
<evidence type="ECO:0000259" key="2">
    <source>
        <dbReference type="PROSITE" id="PS50878"/>
    </source>
</evidence>
<dbReference type="InterPro" id="IPR000477">
    <property type="entry name" value="RT_dom"/>
</dbReference>
<dbReference type="GO" id="GO:0003964">
    <property type="term" value="F:RNA-directed DNA polymerase activity"/>
    <property type="evidence" value="ECO:0007669"/>
    <property type="project" value="UniProtKB-KW"/>
</dbReference>
<keyword evidence="3" id="KW-0808">Transferase</keyword>
<dbReference type="OrthoDB" id="9780724at2"/>
<dbReference type="STRING" id="1121284.SAMN05660493_01451"/>
<feature type="domain" description="Reverse transcriptase" evidence="2">
    <location>
        <begin position="1"/>
        <end position="402"/>
    </location>
</feature>
<dbReference type="PANTHER" id="PTHR34047:SF8">
    <property type="entry name" value="PROTEIN YKFC"/>
    <property type="match status" value="1"/>
</dbReference>
<dbReference type="PANTHER" id="PTHR34047">
    <property type="entry name" value="NUCLEAR INTRON MATURASE 1, MITOCHONDRIAL-RELATED"/>
    <property type="match status" value="1"/>
</dbReference>
<keyword evidence="3" id="KW-0695">RNA-directed DNA polymerase</keyword>
<sequence>MRNNTDKPNWMKTKGYLHLSPSLRINENWKSYQKKIQDPSFIQKYAFYPLMHAIIKERKYKKVNSEKHLNEKERTHNFKLNDFKFEKTAKKRPLHYATHFDALIYGYYASILNELYETELKKDLELDGCVNAYRKIILEDTGKGKSTIHFAKDVFDEIKNRSGDQEEVGVLTFDIESFFSSLDHQLLEKKWSDLLNEEQLPPDHKNVFKSCTKFSYVLRDDLRIRVQKSGKRSGFNEKKLAKIRREKGFKSFFESNADFRDTIKQGKLRIYKNSFYRQIGEEKIQAGIPQGLPISAVLANLYLLDFDKHIIDTVVKDKGGFYRRYSDDIIIVANVDDLGEIKNYIENLIKQSNLKISSSKTESFIFRKSIYNQEQKSRLTSFKQVEGNERKDAPLIYLGFEFRGYNTCIKSTNIAKFYRRLISIVRRRSNRAKRNKNPNIPKAVFKNQIKKLYKKPLRDLDGENGEIKQTFRNRTFLVENERNEFSMIVKPSVNKNKSNYFSYIKRCEKIFDSKIFSKQLRKKEHLLNTAIAKHLNK</sequence>
<dbReference type="InterPro" id="IPR051083">
    <property type="entry name" value="GrpII_Intron_Splice-Mob/Def"/>
</dbReference>
<dbReference type="AlphaFoldDB" id="A0A1U7PVM6"/>
<dbReference type="SUPFAM" id="SSF56672">
    <property type="entry name" value="DNA/RNA polymerases"/>
    <property type="match status" value="1"/>
</dbReference>
<accession>A0A1U7PVM6</accession>
<dbReference type="InterPro" id="IPR043502">
    <property type="entry name" value="DNA/RNA_pol_sf"/>
</dbReference>
<dbReference type="PROSITE" id="PS50878">
    <property type="entry name" value="RT_POL"/>
    <property type="match status" value="1"/>
</dbReference>
<keyword evidence="4" id="KW-1185">Reference proteome</keyword>
<dbReference type="Proteomes" id="UP000187261">
    <property type="component" value="Unassembled WGS sequence"/>
</dbReference>
<dbReference type="Pfam" id="PF00078">
    <property type="entry name" value="RVT_1"/>
    <property type="match status" value="1"/>
</dbReference>
<dbReference type="EMBL" id="FTPU01000013">
    <property type="protein sequence ID" value="SIT96757.1"/>
    <property type="molecule type" value="Genomic_DNA"/>
</dbReference>